<dbReference type="CDD" id="cd14361">
    <property type="entry name" value="UBA_HYPK"/>
    <property type="match status" value="1"/>
</dbReference>
<dbReference type="PANTHER" id="PTHR31184:SF2">
    <property type="entry name" value="HUNTINGTIN-INTERACTING PROTEIN K"/>
    <property type="match status" value="1"/>
</dbReference>
<dbReference type="InterPro" id="IPR052617">
    <property type="entry name" value="Huntingtin-int_K"/>
</dbReference>
<dbReference type="STRING" id="6689.A0A3R7Q9P5"/>
<protein>
    <submittedName>
        <fullName evidence="3">Putative huntingtin-interacting protein K</fullName>
    </submittedName>
</protein>
<feature type="compositionally biased region" description="Basic and acidic residues" evidence="1">
    <location>
        <begin position="31"/>
        <end position="40"/>
    </location>
</feature>
<reference evidence="3 4" key="1">
    <citation type="submission" date="2018-04" db="EMBL/GenBank/DDBJ databases">
        <authorList>
            <person name="Zhang X."/>
            <person name="Yuan J."/>
            <person name="Li F."/>
            <person name="Xiang J."/>
        </authorList>
    </citation>
    <scope>NUCLEOTIDE SEQUENCE [LARGE SCALE GENOMIC DNA]</scope>
    <source>
        <tissue evidence="3">Muscle</tissue>
    </source>
</reference>
<evidence type="ECO:0000313" key="3">
    <source>
        <dbReference type="EMBL" id="ROT60970.1"/>
    </source>
</evidence>
<dbReference type="PANTHER" id="PTHR31184">
    <property type="entry name" value="HUNTINGTIN-INTERACTING PROTEIN K FAMILY MEMBER"/>
    <property type="match status" value="1"/>
</dbReference>
<accession>A0A3R7Q9P5</accession>
<proteinExistence type="predicted"/>
<keyword evidence="4" id="KW-1185">Reference proteome</keyword>
<gene>
    <name evidence="3" type="ORF">C7M84_021310</name>
</gene>
<evidence type="ECO:0000313" key="4">
    <source>
        <dbReference type="Proteomes" id="UP000283509"/>
    </source>
</evidence>
<dbReference type="EMBL" id="QCYY01004455">
    <property type="protein sequence ID" value="ROT60970.1"/>
    <property type="molecule type" value="Genomic_DNA"/>
</dbReference>
<dbReference type="InterPro" id="IPR044034">
    <property type="entry name" value="NAC-like_UBA"/>
</dbReference>
<feature type="region of interest" description="Disordered" evidence="1">
    <location>
        <begin position="23"/>
        <end position="53"/>
    </location>
</feature>
<dbReference type="GO" id="GO:0050821">
    <property type="term" value="P:protein stabilization"/>
    <property type="evidence" value="ECO:0007669"/>
    <property type="project" value="TreeGrafter"/>
</dbReference>
<comment type="caution">
    <text evidence="3">The sequence shown here is derived from an EMBL/GenBank/DDBJ whole genome shotgun (WGS) entry which is preliminary data.</text>
</comment>
<evidence type="ECO:0000259" key="2">
    <source>
        <dbReference type="Pfam" id="PF19026"/>
    </source>
</evidence>
<dbReference type="Pfam" id="PF19026">
    <property type="entry name" value="UBA_HYPK"/>
    <property type="match status" value="1"/>
</dbReference>
<dbReference type="OrthoDB" id="285219at2759"/>
<feature type="domain" description="Nascent polypeptide-associated complex subunit alpha-like UBA" evidence="2">
    <location>
        <begin position="98"/>
        <end position="138"/>
    </location>
</feature>
<reference evidence="3 4" key="2">
    <citation type="submission" date="2019-01" db="EMBL/GenBank/DDBJ databases">
        <title>The decoding of complex shrimp genome reveals the adaptation for benthos swimmer, frequently molting mechanism and breeding impact on genome.</title>
        <authorList>
            <person name="Sun Y."/>
            <person name="Gao Y."/>
            <person name="Yu Y."/>
        </authorList>
    </citation>
    <scope>NUCLEOTIDE SEQUENCE [LARGE SCALE GENOMIC DNA]</scope>
    <source>
        <tissue evidence="3">Muscle</tissue>
    </source>
</reference>
<dbReference type="InterPro" id="IPR038922">
    <property type="entry name" value="HYPK_UBA"/>
</dbReference>
<name>A0A3R7Q9P5_PENVA</name>
<dbReference type="AlphaFoldDB" id="A0A3R7Q9P5"/>
<sequence length="139" mass="15880">MFSPQSSQKQKVHARIGRAICKQRGSRKTTIWREEVETKSKDKKAAKHDSGAADLEKVTNYAEEKEIKSNANFMSVINDVKKQDEATRSAKEQELMKVSIKKEDVELIMKELEIPKVKAERALREHQGNLIETLVTLTN</sequence>
<evidence type="ECO:0000256" key="1">
    <source>
        <dbReference type="SAM" id="MobiDB-lite"/>
    </source>
</evidence>
<organism evidence="3 4">
    <name type="scientific">Penaeus vannamei</name>
    <name type="common">Whiteleg shrimp</name>
    <name type="synonym">Litopenaeus vannamei</name>
    <dbReference type="NCBI Taxonomy" id="6689"/>
    <lineage>
        <taxon>Eukaryota</taxon>
        <taxon>Metazoa</taxon>
        <taxon>Ecdysozoa</taxon>
        <taxon>Arthropoda</taxon>
        <taxon>Crustacea</taxon>
        <taxon>Multicrustacea</taxon>
        <taxon>Malacostraca</taxon>
        <taxon>Eumalacostraca</taxon>
        <taxon>Eucarida</taxon>
        <taxon>Decapoda</taxon>
        <taxon>Dendrobranchiata</taxon>
        <taxon>Penaeoidea</taxon>
        <taxon>Penaeidae</taxon>
        <taxon>Penaeus</taxon>
    </lineage>
</organism>
<dbReference type="Gene3D" id="1.10.8.10">
    <property type="entry name" value="DNA helicase RuvA subunit, C-terminal domain"/>
    <property type="match status" value="1"/>
</dbReference>
<dbReference type="GO" id="GO:0043066">
    <property type="term" value="P:negative regulation of apoptotic process"/>
    <property type="evidence" value="ECO:0007669"/>
    <property type="project" value="TreeGrafter"/>
</dbReference>
<dbReference type="Proteomes" id="UP000283509">
    <property type="component" value="Unassembled WGS sequence"/>
</dbReference>